<reference evidence="2 5" key="2">
    <citation type="submission" date="2019-07" db="EMBL/GenBank/DDBJ databases">
        <title>Whole genome shotgun sequence of Halomonas cupida NBRC 102219.</title>
        <authorList>
            <person name="Hosoyama A."/>
            <person name="Uohara A."/>
            <person name="Ohji S."/>
            <person name="Ichikawa N."/>
        </authorList>
    </citation>
    <scope>NUCLEOTIDE SEQUENCE [LARGE SCALE GENOMIC DNA]</scope>
    <source>
        <strain evidence="2 5">NBRC 102219</strain>
    </source>
</reference>
<name>A0A1M7M2G1_9GAMM</name>
<dbReference type="Proteomes" id="UP000184123">
    <property type="component" value="Unassembled WGS sequence"/>
</dbReference>
<keyword evidence="5" id="KW-1185">Reference proteome</keyword>
<dbReference type="PANTHER" id="PTHR36508">
    <property type="entry name" value="PROTEIN SLYX"/>
    <property type="match status" value="1"/>
</dbReference>
<feature type="region of interest" description="Disordered" evidence="1">
    <location>
        <begin position="69"/>
        <end position="92"/>
    </location>
</feature>
<organism evidence="3 4">
    <name type="scientific">Halomonas cupida</name>
    <dbReference type="NCBI Taxonomy" id="44933"/>
    <lineage>
        <taxon>Bacteria</taxon>
        <taxon>Pseudomonadati</taxon>
        <taxon>Pseudomonadota</taxon>
        <taxon>Gammaproteobacteria</taxon>
        <taxon>Oceanospirillales</taxon>
        <taxon>Halomonadaceae</taxon>
        <taxon>Halomonas</taxon>
    </lineage>
</organism>
<dbReference type="SUPFAM" id="SSF57997">
    <property type="entry name" value="Tropomyosin"/>
    <property type="match status" value="1"/>
</dbReference>
<proteinExistence type="predicted"/>
<dbReference type="Pfam" id="PF04102">
    <property type="entry name" value="SlyX"/>
    <property type="match status" value="1"/>
</dbReference>
<evidence type="ECO:0000313" key="3">
    <source>
        <dbReference type="EMBL" id="SHM84869.1"/>
    </source>
</evidence>
<evidence type="ECO:0000313" key="5">
    <source>
        <dbReference type="Proteomes" id="UP000321726"/>
    </source>
</evidence>
<dbReference type="PANTHER" id="PTHR36508:SF1">
    <property type="entry name" value="PROTEIN SLYX"/>
    <property type="match status" value="1"/>
</dbReference>
<reference evidence="3 4" key="1">
    <citation type="submission" date="2016-11" db="EMBL/GenBank/DDBJ databases">
        <authorList>
            <person name="Jaros S."/>
            <person name="Januszkiewicz K."/>
            <person name="Wedrychowicz H."/>
        </authorList>
    </citation>
    <scope>NUCLEOTIDE SEQUENCE [LARGE SCALE GENOMIC DNA]</scope>
    <source>
        <strain evidence="3 4">DSM 4740</strain>
    </source>
</reference>
<feature type="compositionally biased region" description="Acidic residues" evidence="1">
    <location>
        <begin position="83"/>
        <end position="92"/>
    </location>
</feature>
<evidence type="ECO:0000313" key="2">
    <source>
        <dbReference type="EMBL" id="GEN25644.1"/>
    </source>
</evidence>
<feature type="region of interest" description="Disordered" evidence="1">
    <location>
        <begin position="1"/>
        <end position="21"/>
    </location>
</feature>
<sequence>MNSDTPQHESITETENPSADTAQRLEALESRLAYQEHWLDSLDAAVAQQERRLMQLERLSNAMQTRLQELRASHGDLQGDMPGPEDELPPHY</sequence>
<dbReference type="RefSeq" id="WP_371860437.1">
    <property type="nucleotide sequence ID" value="NZ_BJXU01000157.1"/>
</dbReference>
<feature type="compositionally biased region" description="Basic and acidic residues" evidence="1">
    <location>
        <begin position="1"/>
        <end position="11"/>
    </location>
</feature>
<dbReference type="InterPro" id="IPR007236">
    <property type="entry name" value="SlyX"/>
</dbReference>
<accession>A0A1M7M2G1</accession>
<dbReference type="Gene3D" id="1.20.5.300">
    <property type="match status" value="1"/>
</dbReference>
<dbReference type="STRING" id="44933.SAMN05660971_04055"/>
<dbReference type="EMBL" id="FRCA01000015">
    <property type="protein sequence ID" value="SHM84869.1"/>
    <property type="molecule type" value="Genomic_DNA"/>
</dbReference>
<evidence type="ECO:0000313" key="4">
    <source>
        <dbReference type="Proteomes" id="UP000184123"/>
    </source>
</evidence>
<protein>
    <submittedName>
        <fullName evidence="3">SlyX protein</fullName>
    </submittedName>
</protein>
<dbReference type="AlphaFoldDB" id="A0A1M7M2G1"/>
<dbReference type="Proteomes" id="UP000321726">
    <property type="component" value="Unassembled WGS sequence"/>
</dbReference>
<feature type="compositionally biased region" description="Polar residues" evidence="1">
    <location>
        <begin position="12"/>
        <end position="21"/>
    </location>
</feature>
<gene>
    <name evidence="2" type="ORF">HCU01_35930</name>
    <name evidence="3" type="ORF">SAMN05660971_04055</name>
</gene>
<evidence type="ECO:0000256" key="1">
    <source>
        <dbReference type="SAM" id="MobiDB-lite"/>
    </source>
</evidence>
<dbReference type="EMBL" id="BJXU01000157">
    <property type="protein sequence ID" value="GEN25644.1"/>
    <property type="molecule type" value="Genomic_DNA"/>
</dbReference>